<dbReference type="PANTHER" id="PTHR13620">
    <property type="entry name" value="3-5 EXONUCLEASE"/>
    <property type="match status" value="1"/>
</dbReference>
<protein>
    <recommendedName>
        <fullName evidence="4">3'-5' exonuclease domain-containing protein</fullName>
    </recommendedName>
</protein>
<feature type="region of interest" description="Disordered" evidence="3">
    <location>
        <begin position="89"/>
        <end position="109"/>
    </location>
</feature>
<evidence type="ECO:0000256" key="3">
    <source>
        <dbReference type="SAM" id="MobiDB-lite"/>
    </source>
</evidence>
<feature type="compositionally biased region" description="Basic and acidic residues" evidence="3">
    <location>
        <begin position="97"/>
        <end position="109"/>
    </location>
</feature>
<evidence type="ECO:0000259" key="4">
    <source>
        <dbReference type="SMART" id="SM00474"/>
    </source>
</evidence>
<dbReference type="InterPro" id="IPR002562">
    <property type="entry name" value="3'-5'_exonuclease_dom"/>
</dbReference>
<name>A0ABP0W9H8_9BRYO</name>
<feature type="region of interest" description="Disordered" evidence="3">
    <location>
        <begin position="451"/>
        <end position="475"/>
    </location>
</feature>
<keyword evidence="2" id="KW-0378">Hydrolase</keyword>
<dbReference type="InterPro" id="IPR012337">
    <property type="entry name" value="RNaseH-like_sf"/>
</dbReference>
<gene>
    <name evidence="5" type="ORF">CSSPJE1EN1_LOCUS8064</name>
</gene>
<evidence type="ECO:0000256" key="2">
    <source>
        <dbReference type="ARBA" id="ARBA00022801"/>
    </source>
</evidence>
<dbReference type="InterPro" id="IPR036397">
    <property type="entry name" value="RNaseH_sf"/>
</dbReference>
<evidence type="ECO:0000313" key="6">
    <source>
        <dbReference type="Proteomes" id="UP001497444"/>
    </source>
</evidence>
<feature type="region of interest" description="Disordered" evidence="3">
    <location>
        <begin position="140"/>
        <end position="162"/>
    </location>
</feature>
<keyword evidence="6" id="KW-1185">Reference proteome</keyword>
<dbReference type="Gene3D" id="3.30.420.10">
    <property type="entry name" value="Ribonuclease H-like superfamily/Ribonuclease H"/>
    <property type="match status" value="1"/>
</dbReference>
<feature type="region of interest" description="Disordered" evidence="3">
    <location>
        <begin position="206"/>
        <end position="235"/>
    </location>
</feature>
<evidence type="ECO:0000313" key="5">
    <source>
        <dbReference type="EMBL" id="CAK9262586.1"/>
    </source>
</evidence>
<keyword evidence="1" id="KW-0540">Nuclease</keyword>
<proteinExistence type="predicted"/>
<dbReference type="Pfam" id="PF01612">
    <property type="entry name" value="DNA_pol_A_exo1"/>
    <property type="match status" value="1"/>
</dbReference>
<dbReference type="SUPFAM" id="SSF53098">
    <property type="entry name" value="Ribonuclease H-like"/>
    <property type="match status" value="1"/>
</dbReference>
<sequence length="513" mass="57128">MEGRSAGRRPYRQRGGSWMRRHEEAVIHTTGSLQVVSNMELEEEDRRRIGPQKEIAVASPTKGEREAAVVHSTGFLQVCSVDETYGGWRQRRSPEKKKKDTGKGTAREQQETVVQSRCAEVHSTGFLQVCSVDETDRGWRQRRSPEKMKKETGKGIARREQETVVQSRYAEVDWGSEVDQRRSSSETQARTFPEIGNSSHSWGFRTVAGSGWDSGPSNASGWDDEQQDSTAAVTNERNEGWGQIEEIPFMSLDVSSFDCCDTEVEVLGKKVLVTVAATAATVESWVAEHQGQTMFGFDIEWRPTFQKGDYHEASLLQLSVEKRCLLVQLFFMDFFPESLKSLLADPRVVLAGVGIRADTLKLKEDHGLVCSGEVDLGVLASTILRDMSLKKASMVTLTERFLGVPYKKNKRAQMSNWEIRDLTFQQIQYAAGDAWLSYSILMALDALKKQQPTHKSSHGAGKGGQHNRDHPQVIPIPKNVVPASGTSHVVDSPSVQVLVKEVMEEVASSRVAA</sequence>
<dbReference type="Proteomes" id="UP001497444">
    <property type="component" value="Chromosome 15"/>
</dbReference>
<dbReference type="SMART" id="SM00474">
    <property type="entry name" value="35EXOc"/>
    <property type="match status" value="1"/>
</dbReference>
<feature type="domain" description="3'-5' exonuclease" evidence="4">
    <location>
        <begin position="273"/>
        <end position="449"/>
    </location>
</feature>
<dbReference type="InterPro" id="IPR051132">
    <property type="entry name" value="3-5_Exonuclease_domain"/>
</dbReference>
<evidence type="ECO:0000256" key="1">
    <source>
        <dbReference type="ARBA" id="ARBA00022722"/>
    </source>
</evidence>
<dbReference type="CDD" id="cd06141">
    <property type="entry name" value="WRN_exo"/>
    <property type="match status" value="1"/>
</dbReference>
<feature type="region of interest" description="Disordered" evidence="3">
    <location>
        <begin position="178"/>
        <end position="197"/>
    </location>
</feature>
<dbReference type="EMBL" id="OZ020110">
    <property type="protein sequence ID" value="CAK9262586.1"/>
    <property type="molecule type" value="Genomic_DNA"/>
</dbReference>
<organism evidence="5 6">
    <name type="scientific">Sphagnum jensenii</name>
    <dbReference type="NCBI Taxonomy" id="128206"/>
    <lineage>
        <taxon>Eukaryota</taxon>
        <taxon>Viridiplantae</taxon>
        <taxon>Streptophyta</taxon>
        <taxon>Embryophyta</taxon>
        <taxon>Bryophyta</taxon>
        <taxon>Sphagnophytina</taxon>
        <taxon>Sphagnopsida</taxon>
        <taxon>Sphagnales</taxon>
        <taxon>Sphagnaceae</taxon>
        <taxon>Sphagnum</taxon>
    </lineage>
</organism>
<accession>A0ABP0W9H8</accession>
<reference evidence="5" key="1">
    <citation type="submission" date="2024-02" db="EMBL/GenBank/DDBJ databases">
        <authorList>
            <consortium name="ELIXIR-Norway"/>
            <consortium name="Elixir Norway"/>
        </authorList>
    </citation>
    <scope>NUCLEOTIDE SEQUENCE</scope>
</reference>
<feature type="compositionally biased region" description="Polar residues" evidence="3">
    <location>
        <begin position="185"/>
        <end position="197"/>
    </location>
</feature>
<dbReference type="PANTHER" id="PTHR13620:SF104">
    <property type="entry name" value="EXONUCLEASE 3'-5' DOMAIN-CONTAINING PROTEIN 2"/>
    <property type="match status" value="1"/>
</dbReference>